<evidence type="ECO:0000256" key="1">
    <source>
        <dbReference type="SAM" id="MobiDB-lite"/>
    </source>
</evidence>
<evidence type="ECO:0000256" key="2">
    <source>
        <dbReference type="SAM" id="SignalP"/>
    </source>
</evidence>
<protein>
    <recommendedName>
        <fullName evidence="5">DUF5642 domain-containing protein</fullName>
    </recommendedName>
</protein>
<dbReference type="PROSITE" id="PS51257">
    <property type="entry name" value="PROKAR_LIPOPROTEIN"/>
    <property type="match status" value="1"/>
</dbReference>
<gene>
    <name evidence="3" type="ORF">LX13_004305</name>
</gene>
<name>A0ABT1HKJ8_9NOCA</name>
<feature type="region of interest" description="Disordered" evidence="1">
    <location>
        <begin position="78"/>
        <end position="97"/>
    </location>
</feature>
<evidence type="ECO:0008006" key="5">
    <source>
        <dbReference type="Google" id="ProtNLM"/>
    </source>
</evidence>
<keyword evidence="2" id="KW-0732">Signal</keyword>
<feature type="chain" id="PRO_5045248513" description="DUF5642 domain-containing protein" evidence="2">
    <location>
        <begin position="25"/>
        <end position="230"/>
    </location>
</feature>
<organism evidence="3 4">
    <name type="scientific">Williamsia maris</name>
    <dbReference type="NCBI Taxonomy" id="72806"/>
    <lineage>
        <taxon>Bacteria</taxon>
        <taxon>Bacillati</taxon>
        <taxon>Actinomycetota</taxon>
        <taxon>Actinomycetes</taxon>
        <taxon>Mycobacteriales</taxon>
        <taxon>Nocardiaceae</taxon>
        <taxon>Williamsia</taxon>
    </lineage>
</organism>
<evidence type="ECO:0000313" key="3">
    <source>
        <dbReference type="EMBL" id="MCP2178464.1"/>
    </source>
</evidence>
<accession>A0ABT1HKJ8</accession>
<comment type="caution">
    <text evidence="3">The sequence shown here is derived from an EMBL/GenBank/DDBJ whole genome shotgun (WGS) entry which is preliminary data.</text>
</comment>
<keyword evidence="4" id="KW-1185">Reference proteome</keyword>
<feature type="signal peptide" evidence="2">
    <location>
        <begin position="1"/>
        <end position="24"/>
    </location>
</feature>
<sequence>MRSSVGVGALALCAMLTVAGCADGVDGDPVAASGAASGSSDGSSARLDRLSLTPSDFPASYPATRLRSEQAGQALADLSGHAPGTTVTPSECEPPQIPSGDGESVVLVGMSSTGGALTVVTTTSQTPLSDLADQIRRCGSYTTDIGGVTAQVSTEVLPPSPIDSPQSLAYRRVVRSGQSPVTLTQSTTVLAAQNDGVRVFASYLSFSGSRPDGAALDAIFTKAVQRSRSG</sequence>
<reference evidence="3 4" key="1">
    <citation type="submission" date="2022-06" db="EMBL/GenBank/DDBJ databases">
        <title>Genomic Encyclopedia of Archaeal and Bacterial Type Strains, Phase II (KMG-II): from individual species to whole genera.</title>
        <authorList>
            <person name="Goeker M."/>
        </authorList>
    </citation>
    <scope>NUCLEOTIDE SEQUENCE [LARGE SCALE GENOMIC DNA]</scope>
    <source>
        <strain evidence="3 4">DSM 44693</strain>
    </source>
</reference>
<dbReference type="EMBL" id="JAMTCJ010000004">
    <property type="protein sequence ID" value="MCP2178464.1"/>
    <property type="molecule type" value="Genomic_DNA"/>
</dbReference>
<proteinExistence type="predicted"/>
<dbReference type="Proteomes" id="UP001206895">
    <property type="component" value="Unassembled WGS sequence"/>
</dbReference>
<evidence type="ECO:0000313" key="4">
    <source>
        <dbReference type="Proteomes" id="UP001206895"/>
    </source>
</evidence>